<name>A0A1U7HT04_9CYAN</name>
<sequence length="97" mass="10916">MNDEVSNNRFPHLPQEVQSLIAQNAPSTVHVETKSNKHGQRYKCYDQSGRCIGRIKGAPGSRYWQPDVGQYDKHHSKKVDPLDIARGVGISVLKSLF</sequence>
<organism evidence="1 2">
    <name type="scientific">Hydrococcus rivularis NIES-593</name>
    <dbReference type="NCBI Taxonomy" id="1921803"/>
    <lineage>
        <taxon>Bacteria</taxon>
        <taxon>Bacillati</taxon>
        <taxon>Cyanobacteriota</taxon>
        <taxon>Cyanophyceae</taxon>
        <taxon>Pleurocapsales</taxon>
        <taxon>Hydrococcaceae</taxon>
        <taxon>Hydrococcus</taxon>
    </lineage>
</organism>
<dbReference type="EMBL" id="MRCB01000001">
    <property type="protein sequence ID" value="OKH26712.1"/>
    <property type="molecule type" value="Genomic_DNA"/>
</dbReference>
<comment type="caution">
    <text evidence="1">The sequence shown here is derived from an EMBL/GenBank/DDBJ whole genome shotgun (WGS) entry which is preliminary data.</text>
</comment>
<reference evidence="1 2" key="1">
    <citation type="submission" date="2016-11" db="EMBL/GenBank/DDBJ databases">
        <title>Draft Genome Sequences of Nine Cyanobacterial Strains from Diverse Habitats.</title>
        <authorList>
            <person name="Zhu T."/>
            <person name="Hou S."/>
            <person name="Lu X."/>
            <person name="Hess W.R."/>
        </authorList>
    </citation>
    <scope>NUCLEOTIDE SEQUENCE [LARGE SCALE GENOMIC DNA]</scope>
    <source>
        <strain evidence="1 2">NIES-593</strain>
    </source>
</reference>
<dbReference type="AlphaFoldDB" id="A0A1U7HT04"/>
<evidence type="ECO:0000313" key="1">
    <source>
        <dbReference type="EMBL" id="OKH26712.1"/>
    </source>
</evidence>
<accession>A0A1U7HT04</accession>
<dbReference type="OrthoDB" id="516410at2"/>
<dbReference type="RefSeq" id="WP_073597846.1">
    <property type="nucleotide sequence ID" value="NZ_MRCB01000001.1"/>
</dbReference>
<gene>
    <name evidence="1" type="ORF">NIES593_01290</name>
</gene>
<keyword evidence="2" id="KW-1185">Reference proteome</keyword>
<proteinExistence type="predicted"/>
<protein>
    <submittedName>
        <fullName evidence="1">Uncharacterized protein</fullName>
    </submittedName>
</protein>
<evidence type="ECO:0000313" key="2">
    <source>
        <dbReference type="Proteomes" id="UP000186868"/>
    </source>
</evidence>
<dbReference type="Proteomes" id="UP000186868">
    <property type="component" value="Unassembled WGS sequence"/>
</dbReference>